<proteinExistence type="predicted"/>
<keyword evidence="1" id="KW-0812">Transmembrane</keyword>
<comment type="caution">
    <text evidence="2">The sequence shown here is derived from an EMBL/GenBank/DDBJ whole genome shotgun (WGS) entry which is preliminary data.</text>
</comment>
<dbReference type="Proteomes" id="UP000242188">
    <property type="component" value="Unassembled WGS sequence"/>
</dbReference>
<name>A0A210Q305_MIZYE</name>
<sequence length="385" mass="44608">MSLSFRRNIIIPAGILYAMFSTGRSLVFLVLAVCIIVSTLRLRYTSSNYEIAVKGPLPPATYDDQRKKYIVYDCSKANSGVCGGWSKRMSGILSTLVISLLTKRRFLINHDKPCALENYLVPVNFDWRYNKSIQINTASSYQDLTAHNSKTLRKYLTGDLDINTYFHQDVSFLRMDWDFTEDFRKRPNINSEIAWIQNLSYADMYKQLYYLLFKPSPLLENALKDQNMHRSRPKLACAHVRVGDNPNMPGDDRRTRPRKDIIWHHFDKLNKDEYDIFIATDSNSVKKRAKIRYPANIIDTPGRITHIEQQYKFDPCEGFLKQLLDFYLLISCDTLILTRSGFGMLAAYLRGTDSELYCLQEGDLMPCSRYTLHHGQIYPGQMHAP</sequence>
<feature type="transmembrane region" description="Helical" evidence="1">
    <location>
        <begin position="15"/>
        <end position="37"/>
    </location>
</feature>
<evidence type="ECO:0000313" key="2">
    <source>
        <dbReference type="EMBL" id="OWF43133.1"/>
    </source>
</evidence>
<dbReference type="EMBL" id="NEDP02005159">
    <property type="protein sequence ID" value="OWF43133.1"/>
    <property type="molecule type" value="Genomic_DNA"/>
</dbReference>
<evidence type="ECO:0000313" key="3">
    <source>
        <dbReference type="Proteomes" id="UP000242188"/>
    </source>
</evidence>
<accession>A0A210Q305</accession>
<dbReference type="Gene3D" id="3.40.50.11350">
    <property type="match status" value="1"/>
</dbReference>
<keyword evidence="1" id="KW-0472">Membrane</keyword>
<protein>
    <recommendedName>
        <fullName evidence="4">Alpha-(1,6)-fucosyltransferase</fullName>
    </recommendedName>
</protein>
<evidence type="ECO:0000256" key="1">
    <source>
        <dbReference type="SAM" id="Phobius"/>
    </source>
</evidence>
<gene>
    <name evidence="2" type="ORF">KP79_PYT19745</name>
</gene>
<keyword evidence="3" id="KW-1185">Reference proteome</keyword>
<evidence type="ECO:0008006" key="4">
    <source>
        <dbReference type="Google" id="ProtNLM"/>
    </source>
</evidence>
<dbReference type="OrthoDB" id="9979734at2759"/>
<keyword evidence="1" id="KW-1133">Transmembrane helix</keyword>
<reference evidence="2 3" key="1">
    <citation type="journal article" date="2017" name="Nat. Ecol. Evol.">
        <title>Scallop genome provides insights into evolution of bilaterian karyotype and development.</title>
        <authorList>
            <person name="Wang S."/>
            <person name="Zhang J."/>
            <person name="Jiao W."/>
            <person name="Li J."/>
            <person name="Xun X."/>
            <person name="Sun Y."/>
            <person name="Guo X."/>
            <person name="Huan P."/>
            <person name="Dong B."/>
            <person name="Zhang L."/>
            <person name="Hu X."/>
            <person name="Sun X."/>
            <person name="Wang J."/>
            <person name="Zhao C."/>
            <person name="Wang Y."/>
            <person name="Wang D."/>
            <person name="Huang X."/>
            <person name="Wang R."/>
            <person name="Lv J."/>
            <person name="Li Y."/>
            <person name="Zhang Z."/>
            <person name="Liu B."/>
            <person name="Lu W."/>
            <person name="Hui Y."/>
            <person name="Liang J."/>
            <person name="Zhou Z."/>
            <person name="Hou R."/>
            <person name="Li X."/>
            <person name="Liu Y."/>
            <person name="Li H."/>
            <person name="Ning X."/>
            <person name="Lin Y."/>
            <person name="Zhao L."/>
            <person name="Xing Q."/>
            <person name="Dou J."/>
            <person name="Li Y."/>
            <person name="Mao J."/>
            <person name="Guo H."/>
            <person name="Dou H."/>
            <person name="Li T."/>
            <person name="Mu C."/>
            <person name="Jiang W."/>
            <person name="Fu Q."/>
            <person name="Fu X."/>
            <person name="Miao Y."/>
            <person name="Liu J."/>
            <person name="Yu Q."/>
            <person name="Li R."/>
            <person name="Liao H."/>
            <person name="Li X."/>
            <person name="Kong Y."/>
            <person name="Jiang Z."/>
            <person name="Chourrout D."/>
            <person name="Li R."/>
            <person name="Bao Z."/>
        </authorList>
    </citation>
    <scope>NUCLEOTIDE SEQUENCE [LARGE SCALE GENOMIC DNA]</scope>
    <source>
        <strain evidence="2 3">PY_sf001</strain>
    </source>
</reference>
<organism evidence="2 3">
    <name type="scientific">Mizuhopecten yessoensis</name>
    <name type="common">Japanese scallop</name>
    <name type="synonym">Patinopecten yessoensis</name>
    <dbReference type="NCBI Taxonomy" id="6573"/>
    <lineage>
        <taxon>Eukaryota</taxon>
        <taxon>Metazoa</taxon>
        <taxon>Spiralia</taxon>
        <taxon>Lophotrochozoa</taxon>
        <taxon>Mollusca</taxon>
        <taxon>Bivalvia</taxon>
        <taxon>Autobranchia</taxon>
        <taxon>Pteriomorphia</taxon>
        <taxon>Pectinida</taxon>
        <taxon>Pectinoidea</taxon>
        <taxon>Pectinidae</taxon>
        <taxon>Mizuhopecten</taxon>
    </lineage>
</organism>
<dbReference type="AlphaFoldDB" id="A0A210Q305"/>